<feature type="non-terminal residue" evidence="2">
    <location>
        <position position="347"/>
    </location>
</feature>
<evidence type="ECO:0000313" key="2">
    <source>
        <dbReference type="EMBL" id="CAG5130112.1"/>
    </source>
</evidence>
<gene>
    <name evidence="2" type="ORF">CUNI_LOCUS15670</name>
</gene>
<dbReference type="EMBL" id="CAJHNH020003846">
    <property type="protein sequence ID" value="CAG5130112.1"/>
    <property type="molecule type" value="Genomic_DNA"/>
</dbReference>
<protein>
    <submittedName>
        <fullName evidence="2">Uncharacterized protein</fullName>
    </submittedName>
</protein>
<accession>A0A8S3ZRF3</accession>
<name>A0A8S3ZRF3_9EUPU</name>
<sequence length="347" mass="37121">VESYNNNSTDGQMRAPGQAQEDGPIYGDAQKHAGGQIQSERHGSEQNLDNGHVYDDDGQINGHDDMMQQEVDRRGGDGEERGGRQIHREGHMHDGDGQINGDDDIQHDVGKHGGDNEKHSGGHMHDGHGQINGDDKVDGDGGVPGRGKMQGIGLKNAVMQKIPGGGMFGDGQAADDDRQTRGNEQVGSGDRQLHNDEQSQRGGPGHANKQSHTKAQIQAGGLKSAMRQIIPDAPVYDGQAQGGGDEQGSRSNQQPKASGAVSAFNDSIKKKAAKSASDSPSKKVWERVSQQAVGDTRVEQMKKMHTEKTVMSDEDASYYDSVNADDNIAVGKTNPEVVINGEDEDDY</sequence>
<dbReference type="Proteomes" id="UP000678393">
    <property type="component" value="Unassembled WGS sequence"/>
</dbReference>
<feature type="compositionally biased region" description="Polar residues" evidence="1">
    <location>
        <begin position="1"/>
        <end position="11"/>
    </location>
</feature>
<feature type="non-terminal residue" evidence="2">
    <location>
        <position position="1"/>
    </location>
</feature>
<keyword evidence="3" id="KW-1185">Reference proteome</keyword>
<feature type="compositionally biased region" description="Basic and acidic residues" evidence="1">
    <location>
        <begin position="104"/>
        <end position="139"/>
    </location>
</feature>
<feature type="compositionally biased region" description="Basic and acidic residues" evidence="1">
    <location>
        <begin position="62"/>
        <end position="96"/>
    </location>
</feature>
<reference evidence="2" key="1">
    <citation type="submission" date="2021-04" db="EMBL/GenBank/DDBJ databases">
        <authorList>
            <consortium name="Molecular Ecology Group"/>
        </authorList>
    </citation>
    <scope>NUCLEOTIDE SEQUENCE</scope>
</reference>
<evidence type="ECO:0000313" key="3">
    <source>
        <dbReference type="Proteomes" id="UP000678393"/>
    </source>
</evidence>
<comment type="caution">
    <text evidence="2">The sequence shown here is derived from an EMBL/GenBank/DDBJ whole genome shotgun (WGS) entry which is preliminary data.</text>
</comment>
<feature type="region of interest" description="Disordered" evidence="1">
    <location>
        <begin position="1"/>
        <end position="296"/>
    </location>
</feature>
<organism evidence="2 3">
    <name type="scientific">Candidula unifasciata</name>
    <dbReference type="NCBI Taxonomy" id="100452"/>
    <lineage>
        <taxon>Eukaryota</taxon>
        <taxon>Metazoa</taxon>
        <taxon>Spiralia</taxon>
        <taxon>Lophotrochozoa</taxon>
        <taxon>Mollusca</taxon>
        <taxon>Gastropoda</taxon>
        <taxon>Heterobranchia</taxon>
        <taxon>Euthyneura</taxon>
        <taxon>Panpulmonata</taxon>
        <taxon>Eupulmonata</taxon>
        <taxon>Stylommatophora</taxon>
        <taxon>Helicina</taxon>
        <taxon>Helicoidea</taxon>
        <taxon>Geomitridae</taxon>
        <taxon>Candidula</taxon>
    </lineage>
</organism>
<dbReference type="AlphaFoldDB" id="A0A8S3ZRF3"/>
<proteinExistence type="predicted"/>
<evidence type="ECO:0000256" key="1">
    <source>
        <dbReference type="SAM" id="MobiDB-lite"/>
    </source>
</evidence>
<feature type="compositionally biased region" description="Gly residues" evidence="1">
    <location>
        <begin position="140"/>
        <end position="150"/>
    </location>
</feature>